<comment type="caution">
    <text evidence="4">Lacks conserved residue(s) required for the propagation of feature annotation.</text>
</comment>
<dbReference type="PROSITE" id="PS50923">
    <property type="entry name" value="SUSHI"/>
    <property type="match status" value="4"/>
</dbReference>
<sequence length="209" mass="23167">TYSCHNGYQIEGEANSFSRQLYCQADAEWSTSIPNCIPLDCGTPSTPSYLTVVSQNGSGYQDSIEVECAPGYDYVSGNLTRTCQADGKWNGQTPVCIQGTTRQVAGFLYRDTVNYTCKPGFQVDSGTVWSEITCQANQTWTGQYPSCKRIACPDPGLGEHATRVVGGLLFEDIIEYTCDEDYRVDSGIYKIECIETKTWSYPLPECVRK</sequence>
<dbReference type="InterPro" id="IPR000436">
    <property type="entry name" value="Sushi_SCR_CCP_dom"/>
</dbReference>
<keyword evidence="1" id="KW-0732">Signal</keyword>
<proteinExistence type="predicted"/>
<dbReference type="InterPro" id="IPR051277">
    <property type="entry name" value="SEZ6_CSMD_C4BPB_Regulators"/>
</dbReference>
<gene>
    <name evidence="6" type="ORF">LSH36_373g02019</name>
</gene>
<dbReference type="SMART" id="SM00032">
    <property type="entry name" value="CCP"/>
    <property type="match status" value="3"/>
</dbReference>
<protein>
    <recommendedName>
        <fullName evidence="5">Sushi domain-containing protein</fullName>
    </recommendedName>
</protein>
<reference evidence="6" key="1">
    <citation type="journal article" date="2023" name="Mol. Biol. Evol.">
        <title>Third-Generation Sequencing Reveals the Adaptive Role of the Epigenome in Three Deep-Sea Polychaetes.</title>
        <authorList>
            <person name="Perez M."/>
            <person name="Aroh O."/>
            <person name="Sun Y."/>
            <person name="Lan Y."/>
            <person name="Juniper S.K."/>
            <person name="Young C.R."/>
            <person name="Angers B."/>
            <person name="Qian P.Y."/>
        </authorList>
    </citation>
    <scope>NUCLEOTIDE SEQUENCE</scope>
    <source>
        <strain evidence="6">P08H-3</strain>
    </source>
</reference>
<evidence type="ECO:0000256" key="4">
    <source>
        <dbReference type="PROSITE-ProRule" id="PRU00302"/>
    </source>
</evidence>
<evidence type="ECO:0000256" key="2">
    <source>
        <dbReference type="ARBA" id="ARBA00022737"/>
    </source>
</evidence>
<keyword evidence="2" id="KW-0677">Repeat</keyword>
<comment type="caution">
    <text evidence="6">The sequence shown here is derived from an EMBL/GenBank/DDBJ whole genome shotgun (WGS) entry which is preliminary data.</text>
</comment>
<keyword evidence="4" id="KW-0768">Sushi</keyword>
<feature type="domain" description="Sushi" evidence="5">
    <location>
        <begin position="150"/>
        <end position="208"/>
    </location>
</feature>
<keyword evidence="3" id="KW-1015">Disulfide bond</keyword>
<dbReference type="PANTHER" id="PTHR45656:SF4">
    <property type="entry name" value="PROTEIN CBR-CLEC-78"/>
    <property type="match status" value="1"/>
</dbReference>
<organism evidence="6 7">
    <name type="scientific">Paralvinella palmiformis</name>
    <dbReference type="NCBI Taxonomy" id="53620"/>
    <lineage>
        <taxon>Eukaryota</taxon>
        <taxon>Metazoa</taxon>
        <taxon>Spiralia</taxon>
        <taxon>Lophotrochozoa</taxon>
        <taxon>Annelida</taxon>
        <taxon>Polychaeta</taxon>
        <taxon>Sedentaria</taxon>
        <taxon>Canalipalpata</taxon>
        <taxon>Terebellida</taxon>
        <taxon>Terebelliformia</taxon>
        <taxon>Alvinellidae</taxon>
        <taxon>Paralvinella</taxon>
    </lineage>
</organism>
<accession>A0AAD9N1W0</accession>
<dbReference type="AlphaFoldDB" id="A0AAD9N1W0"/>
<dbReference type="PANTHER" id="PTHR45656">
    <property type="entry name" value="PROTEIN CBR-CLEC-78"/>
    <property type="match status" value="1"/>
</dbReference>
<keyword evidence="7" id="KW-1185">Reference proteome</keyword>
<evidence type="ECO:0000313" key="7">
    <source>
        <dbReference type="Proteomes" id="UP001208570"/>
    </source>
</evidence>
<evidence type="ECO:0000256" key="1">
    <source>
        <dbReference type="ARBA" id="ARBA00022729"/>
    </source>
</evidence>
<feature type="non-terminal residue" evidence="6">
    <location>
        <position position="209"/>
    </location>
</feature>
<feature type="domain" description="Sushi" evidence="5">
    <location>
        <begin position="1"/>
        <end position="38"/>
    </location>
</feature>
<feature type="domain" description="Sushi" evidence="5">
    <location>
        <begin position="107"/>
        <end position="149"/>
    </location>
</feature>
<evidence type="ECO:0000259" key="5">
    <source>
        <dbReference type="PROSITE" id="PS50923"/>
    </source>
</evidence>
<dbReference type="InterPro" id="IPR035976">
    <property type="entry name" value="Sushi/SCR/CCP_sf"/>
</dbReference>
<evidence type="ECO:0000256" key="3">
    <source>
        <dbReference type="ARBA" id="ARBA00023157"/>
    </source>
</evidence>
<name>A0AAD9N1W0_9ANNE</name>
<dbReference type="Pfam" id="PF00084">
    <property type="entry name" value="Sushi"/>
    <property type="match status" value="4"/>
</dbReference>
<dbReference type="Proteomes" id="UP001208570">
    <property type="component" value="Unassembled WGS sequence"/>
</dbReference>
<feature type="domain" description="Sushi" evidence="5">
    <location>
        <begin position="39"/>
        <end position="98"/>
    </location>
</feature>
<dbReference type="SUPFAM" id="SSF57535">
    <property type="entry name" value="Complement control module/SCR domain"/>
    <property type="match status" value="4"/>
</dbReference>
<dbReference type="CDD" id="cd00033">
    <property type="entry name" value="CCP"/>
    <property type="match status" value="4"/>
</dbReference>
<dbReference type="EMBL" id="JAODUP010000373">
    <property type="protein sequence ID" value="KAK2151179.1"/>
    <property type="molecule type" value="Genomic_DNA"/>
</dbReference>
<evidence type="ECO:0000313" key="6">
    <source>
        <dbReference type="EMBL" id="KAK2151179.1"/>
    </source>
</evidence>
<dbReference type="Gene3D" id="2.10.70.10">
    <property type="entry name" value="Complement Module, domain 1"/>
    <property type="match status" value="4"/>
</dbReference>